<evidence type="ECO:0000313" key="2">
    <source>
        <dbReference type="EMBL" id="KAK3009070.1"/>
    </source>
</evidence>
<dbReference type="SUPFAM" id="SSF54001">
    <property type="entry name" value="Cysteine proteinases"/>
    <property type="match status" value="1"/>
</dbReference>
<dbReference type="PROSITE" id="PS50235">
    <property type="entry name" value="USP_3"/>
    <property type="match status" value="1"/>
</dbReference>
<name>A0AA88VHV3_9ASTE</name>
<keyword evidence="3" id="KW-1185">Reference proteome</keyword>
<dbReference type="InterPro" id="IPR050164">
    <property type="entry name" value="Peptidase_C19"/>
</dbReference>
<accession>A0AA88VHV3</accession>
<evidence type="ECO:0000313" key="3">
    <source>
        <dbReference type="Proteomes" id="UP001188597"/>
    </source>
</evidence>
<dbReference type="InterPro" id="IPR001394">
    <property type="entry name" value="Peptidase_C19_UCH"/>
</dbReference>
<dbReference type="GO" id="GO:0005829">
    <property type="term" value="C:cytosol"/>
    <property type="evidence" value="ECO:0007669"/>
    <property type="project" value="TreeGrafter"/>
</dbReference>
<dbReference type="EMBL" id="JAVXUP010001683">
    <property type="protein sequence ID" value="KAK3009070.1"/>
    <property type="molecule type" value="Genomic_DNA"/>
</dbReference>
<proteinExistence type="predicted"/>
<comment type="caution">
    <text evidence="2">The sequence shown here is derived from an EMBL/GenBank/DDBJ whole genome shotgun (WGS) entry which is preliminary data.</text>
</comment>
<dbReference type="GO" id="GO:0004843">
    <property type="term" value="F:cysteine-type deubiquitinase activity"/>
    <property type="evidence" value="ECO:0007669"/>
    <property type="project" value="InterPro"/>
</dbReference>
<dbReference type="InterPro" id="IPR038765">
    <property type="entry name" value="Papain-like_cys_pep_sf"/>
</dbReference>
<dbReference type="Pfam" id="PF00443">
    <property type="entry name" value="UCH"/>
    <property type="match status" value="1"/>
</dbReference>
<dbReference type="GO" id="GO:0005634">
    <property type="term" value="C:nucleus"/>
    <property type="evidence" value="ECO:0007669"/>
    <property type="project" value="TreeGrafter"/>
</dbReference>
<gene>
    <name evidence="2" type="ORF">RJ639_015085</name>
</gene>
<sequence>MESITLSSKPKAFQAYELLERQSRIIDYEIKVEGLSFSTEDSGRRSCGRQRWMISAVKMRRKAVVGGSDSGGRWSGRFGKLNKRVTFPETLDLSPYMSETGNGTDFYQLYAVVVHVDMLNASFFGHYICYTKDFCGNWCRIDDCKVATVELDEVLSQGAYMLLYSRVCARPSCLNCIEPLRKEELGVVEMAPEVTTCPKEPAGSLLSDGSSESKVSSCEEELSSVTEDAAVQAFNCEGEFSSIGEDQDEVHSGTTSKDIKVNVNGSCIDVKEGVSVVEDQDMVDSGASLSPKDVGVHSNGYCNEVNDSVLVIEQAHELVSGPGVTTLTDTYSAETCTLKHEQPAPVSYVENRAGAGQCLIMDPLNESSVPAQKHLCESRETGCDDLITTLRSGEWTDEANLVDCSCKRENVQSGIEGAARKLDGSSSSGLTPLTPPQYELRESYIESSTGTQNHVWEKSEKCCDVSVGTLWSGEVLEGSYPVKSRGKEQSVVSGQSLPSSTGIEDAAKKLCGSNSSEAKLRPLFPLLMEAPQCNLRDSSSEGTLRTQNFISEKSEMRHNLSVGTSWPGEVLDETHLEISSDKLETVVYGQSFPLSSITENAAGIYQGKSSSSAKPVFSPGSLECPKCVLTDPLIQGFVQKLPQSVSTDSLIEGSATHNLPCEKTETCDDVSVGTLWSGEVLDEMNTAIYRGKLEKVESGNSLLSSKEDHAVGRLDGKDSSGAKLKPLFARGFLRKRSRDKYNK</sequence>
<organism evidence="2 3">
    <name type="scientific">Escallonia herrerae</name>
    <dbReference type="NCBI Taxonomy" id="1293975"/>
    <lineage>
        <taxon>Eukaryota</taxon>
        <taxon>Viridiplantae</taxon>
        <taxon>Streptophyta</taxon>
        <taxon>Embryophyta</taxon>
        <taxon>Tracheophyta</taxon>
        <taxon>Spermatophyta</taxon>
        <taxon>Magnoliopsida</taxon>
        <taxon>eudicotyledons</taxon>
        <taxon>Gunneridae</taxon>
        <taxon>Pentapetalae</taxon>
        <taxon>asterids</taxon>
        <taxon>campanulids</taxon>
        <taxon>Escalloniales</taxon>
        <taxon>Escalloniaceae</taxon>
        <taxon>Escallonia</taxon>
    </lineage>
</organism>
<dbReference type="Proteomes" id="UP001188597">
    <property type="component" value="Unassembled WGS sequence"/>
</dbReference>
<dbReference type="AlphaFoldDB" id="A0AA88VHV3"/>
<reference evidence="2" key="1">
    <citation type="submission" date="2022-12" db="EMBL/GenBank/DDBJ databases">
        <title>Draft genome assemblies for two species of Escallonia (Escalloniales).</title>
        <authorList>
            <person name="Chanderbali A."/>
            <person name="Dervinis C."/>
            <person name="Anghel I."/>
            <person name="Soltis D."/>
            <person name="Soltis P."/>
            <person name="Zapata F."/>
        </authorList>
    </citation>
    <scope>NUCLEOTIDE SEQUENCE</scope>
    <source>
        <strain evidence="2">UCBG64.0493</strain>
        <tissue evidence="2">Leaf</tissue>
    </source>
</reference>
<feature type="domain" description="USP" evidence="1">
    <location>
        <begin position="1"/>
        <end position="167"/>
    </location>
</feature>
<dbReference type="PANTHER" id="PTHR24006">
    <property type="entry name" value="UBIQUITIN CARBOXYL-TERMINAL HYDROLASE"/>
    <property type="match status" value="1"/>
</dbReference>
<dbReference type="GO" id="GO:0016579">
    <property type="term" value="P:protein deubiquitination"/>
    <property type="evidence" value="ECO:0007669"/>
    <property type="project" value="InterPro"/>
</dbReference>
<evidence type="ECO:0000259" key="1">
    <source>
        <dbReference type="PROSITE" id="PS50235"/>
    </source>
</evidence>
<dbReference type="InterPro" id="IPR028889">
    <property type="entry name" value="USP"/>
</dbReference>
<dbReference type="Gene3D" id="3.90.70.10">
    <property type="entry name" value="Cysteine proteinases"/>
    <property type="match status" value="1"/>
</dbReference>
<protein>
    <recommendedName>
        <fullName evidence="1">USP domain-containing protein</fullName>
    </recommendedName>
</protein>
<dbReference type="PANTHER" id="PTHR24006:SF677">
    <property type="entry name" value="UBIQUITIN CARBOXYL-TERMINAL HYDROLASE 19"/>
    <property type="match status" value="1"/>
</dbReference>